<dbReference type="PANTHER" id="PTHR46691:SF5">
    <property type="entry name" value="HMG (HIGH MOBILITY GROUP) BOX PROTEIN"/>
    <property type="match status" value="1"/>
</dbReference>
<dbReference type="SUPFAM" id="SSF46774">
    <property type="entry name" value="ARID-like"/>
    <property type="match status" value="1"/>
</dbReference>
<dbReference type="PROSITE" id="PS51011">
    <property type="entry name" value="ARID"/>
    <property type="match status" value="1"/>
</dbReference>
<comment type="caution">
    <text evidence="3">The sequence shown here is derived from an EMBL/GenBank/DDBJ whole genome shotgun (WGS) entry which is preliminary data.</text>
</comment>
<evidence type="ECO:0000259" key="2">
    <source>
        <dbReference type="PROSITE" id="PS51011"/>
    </source>
</evidence>
<gene>
    <name evidence="3" type="ORF">C3L33_21436</name>
</gene>
<evidence type="ECO:0000313" key="4">
    <source>
        <dbReference type="Proteomes" id="UP000428333"/>
    </source>
</evidence>
<feature type="domain" description="ARID" evidence="2">
    <location>
        <begin position="35"/>
        <end position="144"/>
    </location>
</feature>
<dbReference type="GO" id="GO:0003677">
    <property type="term" value="F:DNA binding"/>
    <property type="evidence" value="ECO:0007669"/>
    <property type="project" value="InterPro"/>
</dbReference>
<dbReference type="Proteomes" id="UP000428333">
    <property type="component" value="Linkage Group LG13"/>
</dbReference>
<dbReference type="Gene3D" id="1.10.30.10">
    <property type="entry name" value="High mobility group box domain"/>
    <property type="match status" value="1"/>
</dbReference>
<feature type="non-terminal residue" evidence="3">
    <location>
        <position position="1"/>
    </location>
</feature>
<keyword evidence="4" id="KW-1185">Reference proteome</keyword>
<dbReference type="SUPFAM" id="SSF47095">
    <property type="entry name" value="HMG-box"/>
    <property type="match status" value="1"/>
</dbReference>
<dbReference type="PANTHER" id="PTHR46691">
    <property type="entry name" value="HIGH MOBILITY GROUP B PROTEIN 9"/>
    <property type="match status" value="1"/>
</dbReference>
<dbReference type="AlphaFoldDB" id="A0A6A4KRE8"/>
<dbReference type="Pfam" id="PF01388">
    <property type="entry name" value="ARID"/>
    <property type="match status" value="1"/>
</dbReference>
<proteinExistence type="predicted"/>
<dbReference type="OrthoDB" id="1919336at2759"/>
<evidence type="ECO:0000256" key="1">
    <source>
        <dbReference type="SAM" id="MobiDB-lite"/>
    </source>
</evidence>
<protein>
    <recommendedName>
        <fullName evidence="2">ARID domain-containing protein</fullName>
    </recommendedName>
</protein>
<sequence length="397" mass="44209">MMGYLKKGNVAPVEEIKGSNVAGGSNPDGVGGLASQEIAARTSSVDSFYEKLSKQFESSGLSLLFNFRETSLDLYVFYKEVTDRGGFCLVISFSVYSSFSDVTKDGKWVEVASTLNSKSIVSMSPIQLQKLYAQFLYQFEQTYHYRTPAQAAAAPGHSPGMGDNSNSSSRKRNHGSISPFLTVDLFNEDRPTAKKKCGDNSNQMSTGLLQLPGYENIFCCLKTQLDSRARRPPKKKLVHTPPKKDRKKDPNAPLRSRSAYQLFLMKECDRLKKIHGETSASQNTRNMVIDAWRHLSESGRQERFNREMNAYKERKNMPGKTDGDYHVNVQLAPGNFFIPDESAAELASRLMKNGQPNESAAELASRLMKNGANGQPTEDALFQINWDSYCGSLDIPI</sequence>
<name>A0A6A4KRE8_9ERIC</name>
<organism evidence="3 4">
    <name type="scientific">Rhododendron williamsianum</name>
    <dbReference type="NCBI Taxonomy" id="262921"/>
    <lineage>
        <taxon>Eukaryota</taxon>
        <taxon>Viridiplantae</taxon>
        <taxon>Streptophyta</taxon>
        <taxon>Embryophyta</taxon>
        <taxon>Tracheophyta</taxon>
        <taxon>Spermatophyta</taxon>
        <taxon>Magnoliopsida</taxon>
        <taxon>eudicotyledons</taxon>
        <taxon>Gunneridae</taxon>
        <taxon>Pentapetalae</taxon>
        <taxon>asterids</taxon>
        <taxon>Ericales</taxon>
        <taxon>Ericaceae</taxon>
        <taxon>Ericoideae</taxon>
        <taxon>Rhodoreae</taxon>
        <taxon>Rhododendron</taxon>
    </lineage>
</organism>
<dbReference type="EMBL" id="QEFC01003734">
    <property type="protein sequence ID" value="KAE9446694.1"/>
    <property type="molecule type" value="Genomic_DNA"/>
</dbReference>
<dbReference type="InterPro" id="IPR001606">
    <property type="entry name" value="ARID_dom"/>
</dbReference>
<dbReference type="SMART" id="SM00501">
    <property type="entry name" value="BRIGHT"/>
    <property type="match status" value="1"/>
</dbReference>
<feature type="region of interest" description="Disordered" evidence="1">
    <location>
        <begin position="150"/>
        <end position="176"/>
    </location>
</feature>
<feature type="region of interest" description="Disordered" evidence="1">
    <location>
        <begin position="229"/>
        <end position="256"/>
    </location>
</feature>
<dbReference type="Gene3D" id="1.10.150.60">
    <property type="entry name" value="ARID DNA-binding domain"/>
    <property type="match status" value="1"/>
</dbReference>
<evidence type="ECO:0000313" key="3">
    <source>
        <dbReference type="EMBL" id="KAE9446694.1"/>
    </source>
</evidence>
<dbReference type="InterPro" id="IPR036910">
    <property type="entry name" value="HMG_box_dom_sf"/>
</dbReference>
<dbReference type="SMART" id="SM01014">
    <property type="entry name" value="ARID"/>
    <property type="match status" value="1"/>
</dbReference>
<accession>A0A6A4KRE8</accession>
<reference evidence="3 4" key="1">
    <citation type="journal article" date="2019" name="Genome Biol. Evol.">
        <title>The Rhododendron genome and chromosomal organization provide insight into shared whole-genome duplications across the heath family (Ericaceae).</title>
        <authorList>
            <person name="Soza V.L."/>
            <person name="Lindsley D."/>
            <person name="Waalkes A."/>
            <person name="Ramage E."/>
            <person name="Patwardhan R.P."/>
            <person name="Burton J.N."/>
            <person name="Adey A."/>
            <person name="Kumar A."/>
            <person name="Qiu R."/>
            <person name="Shendure J."/>
            <person name="Hall B."/>
        </authorList>
    </citation>
    <scope>NUCLEOTIDE SEQUENCE [LARGE SCALE GENOMIC DNA]</scope>
    <source>
        <strain evidence="3">RSF 1966-606</strain>
    </source>
</reference>
<dbReference type="InterPro" id="IPR036431">
    <property type="entry name" value="ARID_dom_sf"/>
</dbReference>